<dbReference type="PANTHER" id="PTHR45947:SF3">
    <property type="entry name" value="SULFOQUINOVOSYL TRANSFERASE SQD2"/>
    <property type="match status" value="1"/>
</dbReference>
<evidence type="ECO:0000259" key="1">
    <source>
        <dbReference type="Pfam" id="PF00534"/>
    </source>
</evidence>
<organism evidence="3 4">
    <name type="scientific">Marinobacter salsuginis</name>
    <dbReference type="NCBI Taxonomy" id="418719"/>
    <lineage>
        <taxon>Bacteria</taxon>
        <taxon>Pseudomonadati</taxon>
        <taxon>Pseudomonadota</taxon>
        <taxon>Gammaproteobacteria</taxon>
        <taxon>Pseudomonadales</taxon>
        <taxon>Marinobacteraceae</taxon>
        <taxon>Marinobacter</taxon>
    </lineage>
</organism>
<feature type="domain" description="Glycosyl transferase family 1" evidence="1">
    <location>
        <begin position="196"/>
        <end position="350"/>
    </location>
</feature>
<dbReference type="Pfam" id="PF00534">
    <property type="entry name" value="Glycos_transf_1"/>
    <property type="match status" value="1"/>
</dbReference>
<dbReference type="GO" id="GO:0016757">
    <property type="term" value="F:glycosyltransferase activity"/>
    <property type="evidence" value="ECO:0007669"/>
    <property type="project" value="InterPro"/>
</dbReference>
<protein>
    <submittedName>
        <fullName evidence="3">Glycosyl transferase family 1</fullName>
    </submittedName>
</protein>
<dbReference type="EMBL" id="BGZI01000034">
    <property type="protein sequence ID" value="GBO90143.1"/>
    <property type="molecule type" value="Genomic_DNA"/>
</dbReference>
<dbReference type="InterPro" id="IPR028098">
    <property type="entry name" value="Glyco_trans_4-like_N"/>
</dbReference>
<reference evidence="3 4" key="1">
    <citation type="journal article" date="2019" name="J. Gen. Appl. Microbiol.">
        <title>Aerobic degradation of cis-dichloroethene by the marine bacterium Marinobacter salsuginis strain 5N-3.</title>
        <authorList>
            <person name="Inoue Y."/>
            <person name="Fukunaga Y."/>
            <person name="Katsumata H."/>
            <person name="Ohji S."/>
            <person name="Hosoyama A."/>
            <person name="Mori K."/>
            <person name="Ando K."/>
        </authorList>
    </citation>
    <scope>NUCLEOTIDE SEQUENCE [LARGE SCALE GENOMIC DNA]</scope>
    <source>
        <strain evidence="3 4">NBRC 109114</strain>
    </source>
</reference>
<dbReference type="InterPro" id="IPR050194">
    <property type="entry name" value="Glycosyltransferase_grp1"/>
</dbReference>
<dbReference type="Pfam" id="PF13439">
    <property type="entry name" value="Glyco_transf_4"/>
    <property type="match status" value="1"/>
</dbReference>
<dbReference type="AlphaFoldDB" id="A0A5M3Q4J1"/>
<dbReference type="Proteomes" id="UP000387223">
    <property type="component" value="Unassembled WGS sequence"/>
</dbReference>
<sequence>MQNLNVLQFITPTGFYGAERWVLALANNMERHGITCDLAVTKEGDTQDLTVAKVYPRDAGQVHYLEMTGRFDLRAIKKLCRVIRERNIHVIHTHGYKSDIIGFLAAKRTGIACVSTPHGFPFKPGLKLATFLRISSFTLRYFDAVVPLSEELVLDIAALRIPDYKTRYICNGVDLKEIDQVLRELKVAPQIRGQKATKAIGYIGRLIPLKGLGDLLSVFEGLYNKSPNLALQMIGDGPQRAELEKQAAAQKSHNAISFLGFRSDRLELLANLDLFVMTSSSEGIPRCLMEAMAVGVPVVAYDIPGVDQLVTHGETGMLAPLGDKAALELCCLEVLENPELALKLVNNARRLIEERYSAARMAKEYHSLFKELVGDPKKSTNHPDQVI</sequence>
<dbReference type="Gene3D" id="3.40.50.2000">
    <property type="entry name" value="Glycogen Phosphorylase B"/>
    <property type="match status" value="2"/>
</dbReference>
<evidence type="ECO:0000313" key="4">
    <source>
        <dbReference type="Proteomes" id="UP000387223"/>
    </source>
</evidence>
<dbReference type="RefSeq" id="WP_136632378.1">
    <property type="nucleotide sequence ID" value="NZ_BGZI01000034.1"/>
</dbReference>
<dbReference type="PANTHER" id="PTHR45947">
    <property type="entry name" value="SULFOQUINOVOSYL TRANSFERASE SQD2"/>
    <property type="match status" value="1"/>
</dbReference>
<proteinExistence type="predicted"/>
<dbReference type="SUPFAM" id="SSF53756">
    <property type="entry name" value="UDP-Glycosyltransferase/glycogen phosphorylase"/>
    <property type="match status" value="1"/>
</dbReference>
<dbReference type="InterPro" id="IPR001296">
    <property type="entry name" value="Glyco_trans_1"/>
</dbReference>
<keyword evidence="3" id="KW-0808">Transferase</keyword>
<accession>A0A5M3Q4J1</accession>
<feature type="domain" description="Glycosyltransferase subfamily 4-like N-terminal" evidence="2">
    <location>
        <begin position="17"/>
        <end position="176"/>
    </location>
</feature>
<comment type="caution">
    <text evidence="3">The sequence shown here is derived from an EMBL/GenBank/DDBJ whole genome shotgun (WGS) entry which is preliminary data.</text>
</comment>
<name>A0A5M3Q4J1_9GAMM</name>
<evidence type="ECO:0000259" key="2">
    <source>
        <dbReference type="Pfam" id="PF13439"/>
    </source>
</evidence>
<gene>
    <name evidence="3" type="ORF">MSSD14B_38110</name>
</gene>
<evidence type="ECO:0000313" key="3">
    <source>
        <dbReference type="EMBL" id="GBO90143.1"/>
    </source>
</evidence>